<reference evidence="2" key="1">
    <citation type="submission" date="2018-10" db="EMBL/GenBank/DDBJ databases">
        <title>Schaedlerella arabinophila gen. nov. sp. nov., isolated from the mouse intestinal tract and comparative analysis with the genome of the closely related altered Schaedler flora strain ASF502.</title>
        <authorList>
            <person name="Miyake S."/>
            <person name="Soh M."/>
            <person name="Seedorf H."/>
        </authorList>
    </citation>
    <scope>NUCLEOTIDE SEQUENCE [LARGE SCALE GENOMIC DNA]</scope>
    <source>
        <strain evidence="2">DSM 106076</strain>
    </source>
</reference>
<dbReference type="PANTHER" id="PTHR35596">
    <property type="entry name" value="DUF2263 DOMAIN-CONTAINING PROTEIN"/>
    <property type="match status" value="1"/>
</dbReference>
<dbReference type="NCBIfam" id="TIGR02452">
    <property type="entry name" value="TIGR02452 family protein"/>
    <property type="match status" value="1"/>
</dbReference>
<dbReference type="Gene3D" id="3.40.220.10">
    <property type="entry name" value="Leucine Aminopeptidase, subunit E, domain 1"/>
    <property type="match status" value="1"/>
</dbReference>
<dbReference type="InterPro" id="IPR043472">
    <property type="entry name" value="Macro_dom-like"/>
</dbReference>
<keyword evidence="3" id="KW-1185">Reference proteome</keyword>
<accession>A0A3R8JKU6</accession>
<evidence type="ECO:0000313" key="3">
    <source>
        <dbReference type="Proteomes" id="UP000274920"/>
    </source>
</evidence>
<dbReference type="PANTHER" id="PTHR35596:SF1">
    <property type="entry name" value="MICROBIAL-TYPE PARG CATALYTIC DOMAIN-CONTAINING PROTEIN"/>
    <property type="match status" value="1"/>
</dbReference>
<proteinExistence type="predicted"/>
<gene>
    <name evidence="2" type="ORF">EBB54_03830</name>
</gene>
<dbReference type="InterPro" id="IPR019261">
    <property type="entry name" value="PARG_cat_microbial"/>
</dbReference>
<feature type="domain" description="Microbial-type PARG catalytic" evidence="1">
    <location>
        <begin position="3"/>
        <end position="62"/>
    </location>
</feature>
<dbReference type="EMBL" id="RHJS01000002">
    <property type="protein sequence ID" value="RRK30603.1"/>
    <property type="molecule type" value="Genomic_DNA"/>
</dbReference>
<dbReference type="RefSeq" id="WP_125126412.1">
    <property type="nucleotide sequence ID" value="NZ_RHJS01000002.1"/>
</dbReference>
<name>A0A3R8JKU6_9FIRM</name>
<evidence type="ECO:0000313" key="2">
    <source>
        <dbReference type="EMBL" id="RRK30603.1"/>
    </source>
</evidence>
<dbReference type="SUPFAM" id="SSF52949">
    <property type="entry name" value="Macro domain-like"/>
    <property type="match status" value="1"/>
</dbReference>
<protein>
    <submittedName>
        <fullName evidence="2">TIGR02452 family protein</fullName>
    </submittedName>
</protein>
<dbReference type="Pfam" id="PF10021">
    <property type="entry name" value="PARG_cat_microb"/>
    <property type="match status" value="1"/>
</dbReference>
<comment type="caution">
    <text evidence="2">The sequence shown here is derived from an EMBL/GenBank/DDBJ whole genome shotgun (WGS) entry which is preliminary data.</text>
</comment>
<dbReference type="AlphaFoldDB" id="A0A3R8JKU6"/>
<dbReference type="Proteomes" id="UP000274920">
    <property type="component" value="Unassembled WGS sequence"/>
</dbReference>
<sequence>MTRGSNAQEEAICRCSSLYFHITERGITEKFHNRHRRLLREERMDVRYNDDCIFTPNVTVFKTDTPQPELMPESDWYTVDVVTCAAPNLREQPSNAMNPGSGKKPVRLSERKLLELHIKRMRRILGIAKQEQEEVLILGAFGCGAFCNSPKVVAEAMAEAVKEFAYDFTAIEFAVYCSPGDTRNYDEFQRRLGT</sequence>
<dbReference type="InterPro" id="IPR012664">
    <property type="entry name" value="CHP02452"/>
</dbReference>
<evidence type="ECO:0000259" key="1">
    <source>
        <dbReference type="Pfam" id="PF10021"/>
    </source>
</evidence>
<organism evidence="2 3">
    <name type="scientific">Schaedlerella arabinosiphila</name>
    <dbReference type="NCBI Taxonomy" id="2044587"/>
    <lineage>
        <taxon>Bacteria</taxon>
        <taxon>Bacillati</taxon>
        <taxon>Bacillota</taxon>
        <taxon>Clostridia</taxon>
        <taxon>Lachnospirales</taxon>
        <taxon>Lachnospiraceae</taxon>
        <taxon>Schaedlerella</taxon>
    </lineage>
</organism>